<reference evidence="1 2" key="1">
    <citation type="submission" date="2018-08" db="EMBL/GenBank/DDBJ databases">
        <title>Aphanomyces genome sequencing and annotation.</title>
        <authorList>
            <person name="Minardi D."/>
            <person name="Oidtmann B."/>
            <person name="Van Der Giezen M."/>
            <person name="Studholme D.J."/>
        </authorList>
    </citation>
    <scope>NUCLEOTIDE SEQUENCE [LARGE SCALE GENOMIC DNA]</scope>
    <source>
        <strain evidence="1 2">NJM0002</strain>
    </source>
</reference>
<dbReference type="EMBL" id="QUSY01000410">
    <property type="protein sequence ID" value="RHY29652.1"/>
    <property type="molecule type" value="Genomic_DNA"/>
</dbReference>
<accession>A0A3R6ZQ95</accession>
<sequence length="265" mass="29577">MQRLCQDWLLVPDRKIACSDPTGIRHKRFDHLILVFNSSYRTPSFVILYCFVSPLILLIRNTQAKTSLVNLADAIVCLTLSCGHPFAAVTIQLVEYILLNPNLGNDNLWSTQTILLTPQLVPSTKIHLATMLALHVGTYLALRRVSESVHHISAALSSMSVKSMSSLFRSRSVRIFQALRLRATNADGKSSHGKHVNLAHEKRIHLQVNLILNFVVGGRRGCCDGTGYRQSHTVSAVLPCQRSAALRSVLPLRQCRCQLCGLWHH</sequence>
<proteinExistence type="predicted"/>
<protein>
    <submittedName>
        <fullName evidence="1">Uncharacterized protein</fullName>
    </submittedName>
</protein>
<evidence type="ECO:0000313" key="1">
    <source>
        <dbReference type="EMBL" id="RHY29652.1"/>
    </source>
</evidence>
<dbReference type="Proteomes" id="UP000285060">
    <property type="component" value="Unassembled WGS sequence"/>
</dbReference>
<keyword evidence="2" id="KW-1185">Reference proteome</keyword>
<comment type="caution">
    <text evidence="1">The sequence shown here is derived from an EMBL/GenBank/DDBJ whole genome shotgun (WGS) entry which is preliminary data.</text>
</comment>
<evidence type="ECO:0000313" key="2">
    <source>
        <dbReference type="Proteomes" id="UP000285060"/>
    </source>
</evidence>
<dbReference type="VEuPathDB" id="FungiDB:H310_05174"/>
<dbReference type="AlphaFoldDB" id="A0A3R6ZQ95"/>
<organism evidence="1 2">
    <name type="scientific">Aphanomyces invadans</name>
    <dbReference type="NCBI Taxonomy" id="157072"/>
    <lineage>
        <taxon>Eukaryota</taxon>
        <taxon>Sar</taxon>
        <taxon>Stramenopiles</taxon>
        <taxon>Oomycota</taxon>
        <taxon>Saprolegniomycetes</taxon>
        <taxon>Saprolegniales</taxon>
        <taxon>Verrucalvaceae</taxon>
        <taxon>Aphanomyces</taxon>
    </lineage>
</organism>
<name>A0A3R6ZQ95_9STRA</name>
<gene>
    <name evidence="1" type="ORF">DYB32_004981</name>
</gene>